<dbReference type="Proteomes" id="UP000030752">
    <property type="component" value="Unassembled WGS sequence"/>
</dbReference>
<evidence type="ECO:0000313" key="1">
    <source>
        <dbReference type="EMBL" id="ETN46001.1"/>
    </source>
</evidence>
<sequence>MSLALLNLTMTSPPTATPDSMDTAAFPDRHRRKPSLTTLPTEIRLQILSEAIPTYIPIPASQCPSAPIHGPNPLLRVSRQIRAEALTFRQPTLTAVVHVDDLDAQVGRRNVEERNLFERILVLGAEGSARDVYASLRECWMEVDRVELPAGFVDDEEGGGGGGQNLQQADQARPSERAMCYSVRGACTAWSHYPWYMQAGYVE</sequence>
<dbReference type="RefSeq" id="XP_008710713.1">
    <property type="nucleotide sequence ID" value="XM_008712491.1"/>
</dbReference>
<dbReference type="HOGENOM" id="CLU_1348871_0_0_1"/>
<name>W2SB94_CYPE1</name>
<organism evidence="1 2">
    <name type="scientific">Cyphellophora europaea (strain CBS 101466)</name>
    <name type="common">Phialophora europaea</name>
    <dbReference type="NCBI Taxonomy" id="1220924"/>
    <lineage>
        <taxon>Eukaryota</taxon>
        <taxon>Fungi</taxon>
        <taxon>Dikarya</taxon>
        <taxon>Ascomycota</taxon>
        <taxon>Pezizomycotina</taxon>
        <taxon>Eurotiomycetes</taxon>
        <taxon>Chaetothyriomycetidae</taxon>
        <taxon>Chaetothyriales</taxon>
        <taxon>Cyphellophoraceae</taxon>
        <taxon>Cyphellophora</taxon>
    </lineage>
</organism>
<keyword evidence="2" id="KW-1185">Reference proteome</keyword>
<gene>
    <name evidence="1" type="ORF">HMPREF1541_00184</name>
</gene>
<evidence type="ECO:0000313" key="2">
    <source>
        <dbReference type="Proteomes" id="UP000030752"/>
    </source>
</evidence>
<proteinExistence type="predicted"/>
<dbReference type="AlphaFoldDB" id="W2SB94"/>
<dbReference type="VEuPathDB" id="FungiDB:HMPREF1541_00184"/>
<dbReference type="GeneID" id="19967523"/>
<dbReference type="InParanoid" id="W2SB94"/>
<reference evidence="1 2" key="1">
    <citation type="submission" date="2013-03" db="EMBL/GenBank/DDBJ databases">
        <title>The Genome Sequence of Phialophora europaea CBS 101466.</title>
        <authorList>
            <consortium name="The Broad Institute Genomics Platform"/>
            <person name="Cuomo C."/>
            <person name="de Hoog S."/>
            <person name="Gorbushina A."/>
            <person name="Walker B."/>
            <person name="Young S.K."/>
            <person name="Zeng Q."/>
            <person name="Gargeya S."/>
            <person name="Fitzgerald M."/>
            <person name="Haas B."/>
            <person name="Abouelleil A."/>
            <person name="Allen A.W."/>
            <person name="Alvarado L."/>
            <person name="Arachchi H.M."/>
            <person name="Berlin A.M."/>
            <person name="Chapman S.B."/>
            <person name="Gainer-Dewar J."/>
            <person name="Goldberg J."/>
            <person name="Griggs A."/>
            <person name="Gujja S."/>
            <person name="Hansen M."/>
            <person name="Howarth C."/>
            <person name="Imamovic A."/>
            <person name="Ireland A."/>
            <person name="Larimer J."/>
            <person name="McCowan C."/>
            <person name="Murphy C."/>
            <person name="Pearson M."/>
            <person name="Poon T.W."/>
            <person name="Priest M."/>
            <person name="Roberts A."/>
            <person name="Saif S."/>
            <person name="Shea T."/>
            <person name="Sisk P."/>
            <person name="Sykes S."/>
            <person name="Wortman J."/>
            <person name="Nusbaum C."/>
            <person name="Birren B."/>
        </authorList>
    </citation>
    <scope>NUCLEOTIDE SEQUENCE [LARGE SCALE GENOMIC DNA]</scope>
    <source>
        <strain evidence="1 2">CBS 101466</strain>
    </source>
</reference>
<dbReference type="OrthoDB" id="10449604at2759"/>
<protein>
    <submittedName>
        <fullName evidence="1">Uncharacterized protein</fullName>
    </submittedName>
</protein>
<accession>W2SB94</accession>
<dbReference type="EMBL" id="KB822711">
    <property type="protein sequence ID" value="ETN46001.1"/>
    <property type="molecule type" value="Genomic_DNA"/>
</dbReference>